<dbReference type="Proteomes" id="UP000261079">
    <property type="component" value="Unassembled WGS sequence"/>
</dbReference>
<dbReference type="AlphaFoldDB" id="A0A3E2V502"/>
<dbReference type="Pfam" id="PF00535">
    <property type="entry name" value="Glycos_transf_2"/>
    <property type="match status" value="1"/>
</dbReference>
<dbReference type="PANTHER" id="PTHR22916:SF51">
    <property type="entry name" value="GLYCOSYLTRANSFERASE EPSH-RELATED"/>
    <property type="match status" value="1"/>
</dbReference>
<sequence>MEKKKSLVSIIVPAYNAEKFIDKCIRSVLNQSYPNLELILVDDGSTDETGKICEEYASKDTRVRVIHKKNSGVSAARNMGLSSAIGEYVVFLDSDDWLDEDIVELALKKYQKNCINIWGFVCYWPRNVLKTEELRAEGLCQEELIANAIFTRSTAHYDLGNYFRAGGGKIYERAIIEENSLAFPEKLFIGEDAVFLVKYLRYVSGVNLISQRGYNYNHLNENAATTKYQKSMYEQSELQYTELVNAVKETGLAENDSIRNAFVNFRWWMLASLSMNNLRGFFQKKVFIINLTKESIQWVEKHREEMKESATSPEEVSPAFRNIYRYRESLSKRILYQHYFIPKFVKFIQEHMR</sequence>
<comment type="caution">
    <text evidence="4">The sequence shown here is derived from an EMBL/GenBank/DDBJ whole genome shotgun (WGS) entry which is preliminary data.</text>
</comment>
<evidence type="ECO:0000313" key="5">
    <source>
        <dbReference type="Proteomes" id="UP000261079"/>
    </source>
</evidence>
<evidence type="ECO:0000256" key="2">
    <source>
        <dbReference type="ARBA" id="ARBA00022679"/>
    </source>
</evidence>
<accession>A0A3E2V502</accession>
<feature type="domain" description="Glycosyltransferase 2-like" evidence="3">
    <location>
        <begin position="9"/>
        <end position="177"/>
    </location>
</feature>
<evidence type="ECO:0000313" key="4">
    <source>
        <dbReference type="EMBL" id="RGC05568.1"/>
    </source>
</evidence>
<dbReference type="InterPro" id="IPR001173">
    <property type="entry name" value="Glyco_trans_2-like"/>
</dbReference>
<dbReference type="InterPro" id="IPR029044">
    <property type="entry name" value="Nucleotide-diphossugar_trans"/>
</dbReference>
<dbReference type="EMBL" id="QVEZ01000004">
    <property type="protein sequence ID" value="RGC05568.1"/>
    <property type="molecule type" value="Genomic_DNA"/>
</dbReference>
<name>A0A3E2V502_9FIRM</name>
<dbReference type="RefSeq" id="WP_117535643.1">
    <property type="nucleotide sequence ID" value="NZ_QVEZ01000004.1"/>
</dbReference>
<proteinExistence type="predicted"/>
<dbReference type="SUPFAM" id="SSF53448">
    <property type="entry name" value="Nucleotide-diphospho-sugar transferases"/>
    <property type="match status" value="1"/>
</dbReference>
<dbReference type="PANTHER" id="PTHR22916">
    <property type="entry name" value="GLYCOSYLTRANSFERASE"/>
    <property type="match status" value="1"/>
</dbReference>
<evidence type="ECO:0000256" key="1">
    <source>
        <dbReference type="ARBA" id="ARBA00022676"/>
    </source>
</evidence>
<reference evidence="4 5" key="1">
    <citation type="submission" date="2018-08" db="EMBL/GenBank/DDBJ databases">
        <title>A genome reference for cultivated species of the human gut microbiota.</title>
        <authorList>
            <person name="Zou Y."/>
            <person name="Xue W."/>
            <person name="Luo G."/>
        </authorList>
    </citation>
    <scope>NUCLEOTIDE SEQUENCE [LARGE SCALE GENOMIC DNA]</scope>
    <source>
        <strain evidence="4 5">AM42-11AC</strain>
    </source>
</reference>
<evidence type="ECO:0000259" key="3">
    <source>
        <dbReference type="Pfam" id="PF00535"/>
    </source>
</evidence>
<dbReference type="Gene3D" id="3.90.550.10">
    <property type="entry name" value="Spore Coat Polysaccharide Biosynthesis Protein SpsA, Chain A"/>
    <property type="match status" value="1"/>
</dbReference>
<keyword evidence="1" id="KW-0328">Glycosyltransferase</keyword>
<organism evidence="4 5">
    <name type="scientific">Faecalibacterium prausnitzii</name>
    <dbReference type="NCBI Taxonomy" id="853"/>
    <lineage>
        <taxon>Bacteria</taxon>
        <taxon>Bacillati</taxon>
        <taxon>Bacillota</taxon>
        <taxon>Clostridia</taxon>
        <taxon>Eubacteriales</taxon>
        <taxon>Oscillospiraceae</taxon>
        <taxon>Faecalibacterium</taxon>
    </lineage>
</organism>
<protein>
    <submittedName>
        <fullName evidence="4">Glycosyltransferase family 2 protein</fullName>
    </submittedName>
</protein>
<gene>
    <name evidence="4" type="ORF">DW905_08060</name>
</gene>
<dbReference type="GO" id="GO:0016757">
    <property type="term" value="F:glycosyltransferase activity"/>
    <property type="evidence" value="ECO:0007669"/>
    <property type="project" value="UniProtKB-KW"/>
</dbReference>
<keyword evidence="2 4" id="KW-0808">Transferase</keyword>
<dbReference type="CDD" id="cd00761">
    <property type="entry name" value="Glyco_tranf_GTA_type"/>
    <property type="match status" value="1"/>
</dbReference>